<proteinExistence type="predicted"/>
<gene>
    <name evidence="2" type="ORF">ACFOOT_18025</name>
</gene>
<dbReference type="SUPFAM" id="SSF50249">
    <property type="entry name" value="Nucleic acid-binding proteins"/>
    <property type="match status" value="1"/>
</dbReference>
<name>A0ABV7V807_9SPHN</name>
<dbReference type="PANTHER" id="PTHR34075">
    <property type="entry name" value="BLR3430 PROTEIN"/>
    <property type="match status" value="1"/>
</dbReference>
<evidence type="ECO:0000313" key="2">
    <source>
        <dbReference type="EMBL" id="MFC3673324.1"/>
    </source>
</evidence>
<comment type="caution">
    <text evidence="2">The sequence shown here is derived from an EMBL/GenBank/DDBJ whole genome shotgun (WGS) entry which is preliminary data.</text>
</comment>
<keyword evidence="3" id="KW-1185">Reference proteome</keyword>
<dbReference type="Pfam" id="PF01796">
    <property type="entry name" value="OB_ChsH2_C"/>
    <property type="match status" value="1"/>
</dbReference>
<dbReference type="InterPro" id="IPR012340">
    <property type="entry name" value="NA-bd_OB-fold"/>
</dbReference>
<sequence>MSTETNRIAIKDGLFAGPLDDLADVHLCGSKCAACGETGLGSLDACPNCGSADLSPVALGNRGTLYTYTIVRHRPPGNYRGPAEFKPFGLGLVEVDGVLRIMAPLLPTIDDLRIGMPLRLHPYVLRTDENGAEVIAFAYGAMGE</sequence>
<organism evidence="2 3">
    <name type="scientific">Novosphingobium pokkalii</name>
    <dbReference type="NCBI Taxonomy" id="1770194"/>
    <lineage>
        <taxon>Bacteria</taxon>
        <taxon>Pseudomonadati</taxon>
        <taxon>Pseudomonadota</taxon>
        <taxon>Alphaproteobacteria</taxon>
        <taxon>Sphingomonadales</taxon>
        <taxon>Sphingomonadaceae</taxon>
        <taxon>Novosphingobium</taxon>
    </lineage>
</organism>
<feature type="domain" description="ChsH2 C-terminal OB-fold" evidence="1">
    <location>
        <begin position="57"/>
        <end position="120"/>
    </location>
</feature>
<dbReference type="InterPro" id="IPR052513">
    <property type="entry name" value="Thioester_dehydratase-like"/>
</dbReference>
<reference evidence="3" key="1">
    <citation type="journal article" date="2019" name="Int. J. Syst. Evol. Microbiol.">
        <title>The Global Catalogue of Microorganisms (GCM) 10K type strain sequencing project: providing services to taxonomists for standard genome sequencing and annotation.</title>
        <authorList>
            <consortium name="The Broad Institute Genomics Platform"/>
            <consortium name="The Broad Institute Genome Sequencing Center for Infectious Disease"/>
            <person name="Wu L."/>
            <person name="Ma J."/>
        </authorList>
    </citation>
    <scope>NUCLEOTIDE SEQUENCE [LARGE SCALE GENOMIC DNA]</scope>
    <source>
        <strain evidence="3">KCTC 42224</strain>
    </source>
</reference>
<evidence type="ECO:0000259" key="1">
    <source>
        <dbReference type="Pfam" id="PF01796"/>
    </source>
</evidence>
<accession>A0ABV7V807</accession>
<dbReference type="PANTHER" id="PTHR34075:SF5">
    <property type="entry name" value="BLR3430 PROTEIN"/>
    <property type="match status" value="1"/>
</dbReference>
<dbReference type="InterPro" id="IPR002878">
    <property type="entry name" value="ChsH2_C"/>
</dbReference>
<dbReference type="RefSeq" id="WP_191325175.1">
    <property type="nucleotide sequence ID" value="NZ_BMZP01000015.1"/>
</dbReference>
<dbReference type="EMBL" id="JBHRYE010000042">
    <property type="protein sequence ID" value="MFC3673324.1"/>
    <property type="molecule type" value="Genomic_DNA"/>
</dbReference>
<dbReference type="Proteomes" id="UP001595683">
    <property type="component" value="Unassembled WGS sequence"/>
</dbReference>
<protein>
    <submittedName>
        <fullName evidence="2">Zn-ribbon domain-containing OB-fold protein</fullName>
    </submittedName>
</protein>
<evidence type="ECO:0000313" key="3">
    <source>
        <dbReference type="Proteomes" id="UP001595683"/>
    </source>
</evidence>